<keyword evidence="2" id="KW-1133">Transmembrane helix</keyword>
<feature type="region of interest" description="Disordered" evidence="1">
    <location>
        <begin position="162"/>
        <end position="187"/>
    </location>
</feature>
<dbReference type="OrthoDB" id="2929351at2759"/>
<accession>A0A8H6ZS77</accession>
<evidence type="ECO:0000256" key="1">
    <source>
        <dbReference type="SAM" id="MobiDB-lite"/>
    </source>
</evidence>
<organism evidence="3 4">
    <name type="scientific">Pleurotus ostreatus</name>
    <name type="common">Oyster mushroom</name>
    <name type="synonym">White-rot fungus</name>
    <dbReference type="NCBI Taxonomy" id="5322"/>
    <lineage>
        <taxon>Eukaryota</taxon>
        <taxon>Fungi</taxon>
        <taxon>Dikarya</taxon>
        <taxon>Basidiomycota</taxon>
        <taxon>Agaricomycotina</taxon>
        <taxon>Agaricomycetes</taxon>
        <taxon>Agaricomycetidae</taxon>
        <taxon>Agaricales</taxon>
        <taxon>Pleurotineae</taxon>
        <taxon>Pleurotaceae</taxon>
        <taxon>Pleurotus</taxon>
    </lineage>
</organism>
<dbReference type="GeneID" id="59379752"/>
<protein>
    <submittedName>
        <fullName evidence="3">Uncharacterized protein</fullName>
    </submittedName>
</protein>
<evidence type="ECO:0000256" key="2">
    <source>
        <dbReference type="SAM" id="Phobius"/>
    </source>
</evidence>
<evidence type="ECO:0000313" key="4">
    <source>
        <dbReference type="Proteomes" id="UP000623687"/>
    </source>
</evidence>
<keyword evidence="2" id="KW-0472">Membrane</keyword>
<feature type="transmembrane region" description="Helical" evidence="2">
    <location>
        <begin position="6"/>
        <end position="31"/>
    </location>
</feature>
<keyword evidence="4" id="KW-1185">Reference proteome</keyword>
<feature type="compositionally biased region" description="Low complexity" evidence="1">
    <location>
        <begin position="168"/>
        <end position="180"/>
    </location>
</feature>
<dbReference type="VEuPathDB" id="FungiDB:PC9H_009934"/>
<dbReference type="Proteomes" id="UP000623687">
    <property type="component" value="Unassembled WGS sequence"/>
</dbReference>
<comment type="caution">
    <text evidence="3">The sequence shown here is derived from an EMBL/GenBank/DDBJ whole genome shotgun (WGS) entry which is preliminary data.</text>
</comment>
<evidence type="ECO:0000313" key="3">
    <source>
        <dbReference type="EMBL" id="KAF7424626.1"/>
    </source>
</evidence>
<gene>
    <name evidence="3" type="ORF">PC9H_009934</name>
</gene>
<dbReference type="AlphaFoldDB" id="A0A8H6ZS77"/>
<sequence>MVWTSTIFSIYATLLPTILVVCASAATFTVFDVRPTGEPPQFISLSALGVGVDGATTYDYFEVATARVLSDPTTTQTVAMPAVTLHATLVADATKNFNSLSPQTSLPFGVTSNCTWDESGQGVCIAEAFAPGLASTQTTTVTGLVVPIYTLTVDGGSSITTLPERAGTTTRPDQTTITPPSTTLPREANTTVGRRTMLALHMGTICGIFISAFAQYLL</sequence>
<dbReference type="RefSeq" id="XP_036628820.1">
    <property type="nucleotide sequence ID" value="XM_036779431.1"/>
</dbReference>
<keyword evidence="2" id="KW-0812">Transmembrane</keyword>
<proteinExistence type="predicted"/>
<name>A0A8H6ZS77_PLEOS</name>
<reference evidence="3" key="1">
    <citation type="submission" date="2019-07" db="EMBL/GenBank/DDBJ databases">
        <authorList>
            <person name="Palmer J.M."/>
        </authorList>
    </citation>
    <scope>NUCLEOTIDE SEQUENCE</scope>
    <source>
        <strain evidence="3">PC9</strain>
    </source>
</reference>
<dbReference type="EMBL" id="JACETU010000007">
    <property type="protein sequence ID" value="KAF7424626.1"/>
    <property type="molecule type" value="Genomic_DNA"/>
</dbReference>